<accession>Q2G808</accession>
<dbReference type="KEGG" id="nar:Saro_1575"/>
<dbReference type="RefSeq" id="WP_011445225.1">
    <property type="nucleotide sequence ID" value="NC_007794.1"/>
</dbReference>
<evidence type="ECO:0000313" key="1">
    <source>
        <dbReference type="EMBL" id="ABD26015.1"/>
    </source>
</evidence>
<gene>
    <name evidence="1" type="ordered locus">Saro_1575</name>
</gene>
<sequence>MAPYDTIALFVSDPAVLASLQFALTVEGFEPIVEATEPGARAVVIDRGNLAEGLKLLDEMRGSGNQAAAFILATCPPPRLTATAAAMGATLIEKPLRGDELARALRTGLQTEKVA</sequence>
<name>Q2G808_NOVAD</name>
<evidence type="ECO:0000313" key="2">
    <source>
        <dbReference type="Proteomes" id="UP000009134"/>
    </source>
</evidence>
<dbReference type="STRING" id="279238.Saro_1575"/>
<dbReference type="AlphaFoldDB" id="Q2G808"/>
<keyword evidence="2" id="KW-1185">Reference proteome</keyword>
<dbReference type="eggNOG" id="COG0784">
    <property type="taxonomic scope" value="Bacteria"/>
</dbReference>
<dbReference type="EMBL" id="CP000248">
    <property type="protein sequence ID" value="ABD26015.1"/>
    <property type="molecule type" value="Genomic_DNA"/>
</dbReference>
<reference evidence="2" key="1">
    <citation type="submission" date="2006-01" db="EMBL/GenBank/DDBJ databases">
        <title>Complete sequence of Novosphingobium aromaticivorans DSM 12444.</title>
        <authorList>
            <consortium name="US DOE Joint Genome Institute"/>
            <person name="Copeland A."/>
            <person name="Lucas S."/>
            <person name="Lapidus A."/>
            <person name="Barry K."/>
            <person name="Detter J.C."/>
            <person name="Glavina T."/>
            <person name="Hammon N."/>
            <person name="Israni S."/>
            <person name="Pitluck S."/>
            <person name="Chain P."/>
            <person name="Malfatti S."/>
            <person name="Shin M."/>
            <person name="Vergez L."/>
            <person name="Schmutz J."/>
            <person name="Larimer F."/>
            <person name="Land M."/>
            <person name="Kyrpides N."/>
            <person name="Ivanova N."/>
            <person name="Fredrickson J."/>
            <person name="Balkwill D."/>
            <person name="Romine M.F."/>
            <person name="Richardson P."/>
        </authorList>
    </citation>
    <scope>NUCLEOTIDE SEQUENCE [LARGE SCALE GENOMIC DNA]</scope>
    <source>
        <strain evidence="2">ATCC 700278 / DSM 12444 / CCUG 56034 / CIP 105152 / NBRC 16084 / F199</strain>
    </source>
</reference>
<proteinExistence type="predicted"/>
<protein>
    <recommendedName>
        <fullName evidence="3">Response regulator receiver domain protein (CheY-like)</fullName>
    </recommendedName>
</protein>
<dbReference type="HOGENOM" id="CLU_000445_69_8_5"/>
<evidence type="ECO:0008006" key="3">
    <source>
        <dbReference type="Google" id="ProtNLM"/>
    </source>
</evidence>
<organism evidence="1 2">
    <name type="scientific">Novosphingobium aromaticivorans (strain ATCC 700278 / DSM 12444 / CCUG 56034 / CIP 105152 / NBRC 16084 / F199)</name>
    <dbReference type="NCBI Taxonomy" id="279238"/>
    <lineage>
        <taxon>Bacteria</taxon>
        <taxon>Pseudomonadati</taxon>
        <taxon>Pseudomonadota</taxon>
        <taxon>Alphaproteobacteria</taxon>
        <taxon>Sphingomonadales</taxon>
        <taxon>Sphingomonadaceae</taxon>
        <taxon>Novosphingobium</taxon>
    </lineage>
</organism>
<dbReference type="Proteomes" id="UP000009134">
    <property type="component" value="Chromosome"/>
</dbReference>